<keyword evidence="2" id="KW-1003">Cell membrane</keyword>
<dbReference type="InterPro" id="IPR051539">
    <property type="entry name" value="T4SS-coupling_protein"/>
</dbReference>
<keyword evidence="3 7" id="KW-0812">Transmembrane</keyword>
<dbReference type="SUPFAM" id="SSF52540">
    <property type="entry name" value="P-loop containing nucleoside triphosphate hydrolases"/>
    <property type="match status" value="1"/>
</dbReference>
<dbReference type="InterPro" id="IPR019476">
    <property type="entry name" value="T4SS_TraD_DNA-bd"/>
</dbReference>
<dbReference type="InterPro" id="IPR027417">
    <property type="entry name" value="P-loop_NTPase"/>
</dbReference>
<dbReference type="Pfam" id="PF10412">
    <property type="entry name" value="TrwB_AAD_bind"/>
    <property type="match status" value="1"/>
</dbReference>
<sequence>MIQEHWFYYAALFCVSFLIGSIKPFSKVWYNIALFVVLVLLEVIVCNLIGLVYLYPTVLSLVVFLFFTLKDLKPDSLRKGGSEKAICLPVLSGVRGRQLRFYYYYANFLVYGGAGSGKTKSIGKWLLQEYIRLGFAGFIYDFKDIDYTRTAYNLMKKYDYKGEFYYINFDNLSRSYRFNPLKNVSDKTVLMQLMEDMLLSMQAKDAKQDEWFAGGLGILRGVAYRLYDEFKEYCTIPHILTLIMNSSQDSLTRFLEQNTISEMMAGAFLKAKGSEKTQASYISTLSNQIATMATDENIAWVLSGNDFDFNLIDPEHPKMFAVSNNFSKNSVYSPVIAMLLSISSRQFTMQNKVPFVYFLDEMTTVKIKNFETLPSVLREYKAAFVLLTQSGAKLENLYGKLDRSSVEANFGNMFLGRTKDVEALKYYPLFFGKEEKERRSRSAGKSGSSSNSSVTISSQKEDVYQGKDFSELEPGEFIGSATRANVKEFKAKFKMFEMEEEELPVHEFVTPEQVTENYDRIIQEVQAILNGDI</sequence>
<feature type="transmembrane region" description="Helical" evidence="7">
    <location>
        <begin position="29"/>
        <end position="45"/>
    </location>
</feature>
<keyword evidence="5 7" id="KW-0472">Membrane</keyword>
<dbReference type="CDD" id="cd01127">
    <property type="entry name" value="TrwB_TraG_TraD_VirD4"/>
    <property type="match status" value="2"/>
</dbReference>
<evidence type="ECO:0000256" key="6">
    <source>
        <dbReference type="SAM" id="MobiDB-lite"/>
    </source>
</evidence>
<dbReference type="EMBL" id="QSTF01000067">
    <property type="protein sequence ID" value="RGM34549.1"/>
    <property type="molecule type" value="Genomic_DNA"/>
</dbReference>
<feature type="domain" description="Type IV secretion system coupling protein TraD DNA-binding" evidence="8">
    <location>
        <begin position="107"/>
        <end position="461"/>
    </location>
</feature>
<evidence type="ECO:0000256" key="1">
    <source>
        <dbReference type="ARBA" id="ARBA00004651"/>
    </source>
</evidence>
<comment type="subcellular location">
    <subcellularLocation>
        <location evidence="1">Cell membrane</location>
        <topology evidence="1">Multi-pass membrane protein</topology>
    </subcellularLocation>
</comment>
<evidence type="ECO:0000256" key="4">
    <source>
        <dbReference type="ARBA" id="ARBA00022989"/>
    </source>
</evidence>
<feature type="region of interest" description="Disordered" evidence="6">
    <location>
        <begin position="438"/>
        <end position="459"/>
    </location>
</feature>
<evidence type="ECO:0000313" key="9">
    <source>
        <dbReference type="EMBL" id="RGM34549.1"/>
    </source>
</evidence>
<dbReference type="PANTHER" id="PTHR37937">
    <property type="entry name" value="CONJUGATIVE TRANSFER: DNA TRANSPORT"/>
    <property type="match status" value="1"/>
</dbReference>
<evidence type="ECO:0000256" key="7">
    <source>
        <dbReference type="SAM" id="Phobius"/>
    </source>
</evidence>
<dbReference type="RefSeq" id="WP_117748565.1">
    <property type="nucleotide sequence ID" value="NZ_DBFNHJ010000002.1"/>
</dbReference>
<comment type="caution">
    <text evidence="9">The sequence shown here is derived from an EMBL/GenBank/DDBJ whole genome shotgun (WGS) entry which is preliminary data.</text>
</comment>
<keyword evidence="4 7" id="KW-1133">Transmembrane helix</keyword>
<protein>
    <submittedName>
        <fullName evidence="9">Type IV secretory system conjugative DNA transfer family protein</fullName>
    </submittedName>
</protein>
<evidence type="ECO:0000256" key="2">
    <source>
        <dbReference type="ARBA" id="ARBA00022475"/>
    </source>
</evidence>
<dbReference type="Proteomes" id="UP000260780">
    <property type="component" value="Unassembled WGS sequence"/>
</dbReference>
<feature type="transmembrane region" description="Helical" evidence="7">
    <location>
        <begin position="6"/>
        <end position="22"/>
    </location>
</feature>
<dbReference type="Gene3D" id="3.40.50.300">
    <property type="entry name" value="P-loop containing nucleotide triphosphate hydrolases"/>
    <property type="match status" value="1"/>
</dbReference>
<evidence type="ECO:0000256" key="5">
    <source>
        <dbReference type="ARBA" id="ARBA00023136"/>
    </source>
</evidence>
<accession>A0A3E4VX65</accession>
<evidence type="ECO:0000313" key="10">
    <source>
        <dbReference type="Proteomes" id="UP000260780"/>
    </source>
</evidence>
<evidence type="ECO:0000256" key="3">
    <source>
        <dbReference type="ARBA" id="ARBA00022692"/>
    </source>
</evidence>
<feature type="compositionally biased region" description="Low complexity" evidence="6">
    <location>
        <begin position="443"/>
        <end position="458"/>
    </location>
</feature>
<evidence type="ECO:0000259" key="8">
    <source>
        <dbReference type="Pfam" id="PF10412"/>
    </source>
</evidence>
<proteinExistence type="predicted"/>
<reference evidence="9 10" key="1">
    <citation type="submission" date="2018-08" db="EMBL/GenBank/DDBJ databases">
        <title>A genome reference for cultivated species of the human gut microbiota.</title>
        <authorList>
            <person name="Zou Y."/>
            <person name="Xue W."/>
            <person name="Luo G."/>
        </authorList>
    </citation>
    <scope>NUCLEOTIDE SEQUENCE [LARGE SCALE GENOMIC DNA]</scope>
    <source>
        <strain evidence="9 10">OM08-14</strain>
    </source>
</reference>
<organism evidence="9 10">
    <name type="scientific">Phocaeicola plebeius</name>
    <dbReference type="NCBI Taxonomy" id="310297"/>
    <lineage>
        <taxon>Bacteria</taxon>
        <taxon>Pseudomonadati</taxon>
        <taxon>Bacteroidota</taxon>
        <taxon>Bacteroidia</taxon>
        <taxon>Bacteroidales</taxon>
        <taxon>Bacteroidaceae</taxon>
        <taxon>Phocaeicola</taxon>
    </lineage>
</organism>
<dbReference type="GO" id="GO:0005886">
    <property type="term" value="C:plasma membrane"/>
    <property type="evidence" value="ECO:0007669"/>
    <property type="project" value="UniProtKB-SubCell"/>
</dbReference>
<gene>
    <name evidence="9" type="ORF">DXC17_16235</name>
</gene>
<dbReference type="PANTHER" id="PTHR37937:SF1">
    <property type="entry name" value="CONJUGATIVE TRANSFER: DNA TRANSPORT"/>
    <property type="match status" value="1"/>
</dbReference>
<name>A0A3E4VX65_9BACT</name>
<dbReference type="AlphaFoldDB" id="A0A3E4VX65"/>